<evidence type="ECO:0000256" key="2">
    <source>
        <dbReference type="ARBA" id="ARBA00023180"/>
    </source>
</evidence>
<comment type="caution">
    <text evidence="3">The sequence shown here is derived from an EMBL/GenBank/DDBJ whole genome shotgun (WGS) entry which is preliminary data.</text>
</comment>
<dbReference type="Pfam" id="PF00149">
    <property type="entry name" value="Metallophos"/>
    <property type="match status" value="1"/>
</dbReference>
<gene>
    <name evidence="3" type="ORF">C3928_13780</name>
</gene>
<dbReference type="GO" id="GO:0016787">
    <property type="term" value="F:hydrolase activity"/>
    <property type="evidence" value="ECO:0007669"/>
    <property type="project" value="UniProtKB-KW"/>
</dbReference>
<evidence type="ECO:0000313" key="4">
    <source>
        <dbReference type="Proteomes" id="UP000239239"/>
    </source>
</evidence>
<evidence type="ECO:0000313" key="3">
    <source>
        <dbReference type="EMBL" id="PPK29046.1"/>
    </source>
</evidence>
<protein>
    <submittedName>
        <fullName evidence="3">Metallophosphatase</fullName>
    </submittedName>
</protein>
<accession>A0A2S6EV56</accession>
<dbReference type="OrthoDB" id="5642456at2"/>
<keyword evidence="2" id="KW-0325">Glycoprotein</keyword>
<dbReference type="SUPFAM" id="SSF56300">
    <property type="entry name" value="Metallo-dependent phosphatases"/>
    <property type="match status" value="1"/>
</dbReference>
<dbReference type="AlphaFoldDB" id="A0A2S6EV56"/>
<name>A0A2S6EV56_LEGPN</name>
<dbReference type="RefSeq" id="WP_027229126.1">
    <property type="nucleotide sequence ID" value="NZ_CP017601.1"/>
</dbReference>
<dbReference type="PANTHER" id="PTHR10340:SF57">
    <property type="entry name" value="METALLOPHOS DOMAIN-CONTAINING PROTEIN"/>
    <property type="match status" value="1"/>
</dbReference>
<dbReference type="PANTHER" id="PTHR10340">
    <property type="entry name" value="SPHINGOMYELIN PHOSPHODIESTERASE"/>
    <property type="match status" value="1"/>
</dbReference>
<proteinExistence type="predicted"/>
<dbReference type="InterPro" id="IPR004843">
    <property type="entry name" value="Calcineurin-like_PHP"/>
</dbReference>
<dbReference type="InterPro" id="IPR029052">
    <property type="entry name" value="Metallo-depent_PP-like"/>
</dbReference>
<keyword evidence="1" id="KW-0378">Hydrolase</keyword>
<dbReference type="Proteomes" id="UP000239239">
    <property type="component" value="Unassembled WGS sequence"/>
</dbReference>
<sequence>MNFIIRVVLLLTGLVSLAFSAPKFLTISDIHYGAENIAKDGQDTGKEFLDVTFKRFEELSQKVDFILHLGDLPTHSLFSTSKKEEYEQVVFHGLYEANPDQKPMFYITGNNDSLLGNYQPFSSDNKSPLNLASDWAGACAHCDGLIIDDTHMYKDGYYSSYVIPDNKDIILIALNSVQWTKTPVFLPKYPNQQRDAFVQLFWLEQQLKNHRAKQLLLAMHVPPGTAYNGNRFWHDIYLDRFLTLLDKYHRSYDQITILFSHSHMEEFRKIQLSDGSTIYAFSTPGISRAHHNNPGMKIFDLDKQMRVSNFTTYYTSDLYEWGNEYYQAMNTPDAIFPNCQNKTIPQCLDTLSPEQVCNNLEAGLFYGVKSTRVPYQGCIKTYQIN</sequence>
<organism evidence="3 4">
    <name type="scientific">Legionella pneumophila</name>
    <dbReference type="NCBI Taxonomy" id="446"/>
    <lineage>
        <taxon>Bacteria</taxon>
        <taxon>Pseudomonadati</taxon>
        <taxon>Pseudomonadota</taxon>
        <taxon>Gammaproteobacteria</taxon>
        <taxon>Legionellales</taxon>
        <taxon>Legionellaceae</taxon>
        <taxon>Legionella</taxon>
    </lineage>
</organism>
<dbReference type="Gene3D" id="3.60.21.10">
    <property type="match status" value="1"/>
</dbReference>
<evidence type="ECO:0000256" key="1">
    <source>
        <dbReference type="ARBA" id="ARBA00022801"/>
    </source>
</evidence>
<reference evidence="3 4" key="1">
    <citation type="submission" date="2018-02" db="EMBL/GenBank/DDBJ databases">
        <title>Draft genome sequences of four Legionella pneumophila clinical strains isolated in Ontario.</title>
        <authorList>
            <person name="Fortuna A."/>
            <person name="Ramnarine R."/>
            <person name="Li A."/>
            <person name="Frantz C."/>
            <person name="Mallo G."/>
        </authorList>
    </citation>
    <scope>NUCLEOTIDE SEQUENCE [LARGE SCALE GENOMIC DNA]</scope>
    <source>
        <strain evidence="3 4">LG61</strain>
    </source>
</reference>
<dbReference type="EMBL" id="PQWY01000019">
    <property type="protein sequence ID" value="PPK29046.1"/>
    <property type="molecule type" value="Genomic_DNA"/>
</dbReference>